<feature type="compositionally biased region" description="Pro residues" evidence="1">
    <location>
        <begin position="38"/>
        <end position="47"/>
    </location>
</feature>
<feature type="signal peptide" evidence="2">
    <location>
        <begin position="1"/>
        <end position="32"/>
    </location>
</feature>
<sequence length="291" mass="28668">MRLSSPAARAPGLLLLPALLLSTALLSTQGAAQTAPAQPAPAQPATPAPVTAPAAPARTPLPGAPSAATARAVSAIAVEVGGVIKGQIISCPAALKLSVRAVCLYSKNTPASLRPLIRGKLAGRALGDWKTTGTSSTLLASETVNGPVGAFVLLRGLSATESLVAIDAVTAAATTAARPATPAGAVKGQPYVLGRDLIGVVNVTALGGNRYRLNAGDTALTVTVGAKAAQLSGGQTTAGNVELPFAPATDGKNLIFPLLGLRSLGCTVTPAGATVTVACGQSSIGLRPIVF</sequence>
<dbReference type="RefSeq" id="WP_064014718.1">
    <property type="nucleotide sequence ID" value="NZ_CP011387.1"/>
</dbReference>
<dbReference type="STRING" id="1182568.SU48_07570"/>
<name>A0A172T9G5_9DEIO</name>
<evidence type="ECO:0000256" key="1">
    <source>
        <dbReference type="SAM" id="MobiDB-lite"/>
    </source>
</evidence>
<feature type="region of interest" description="Disordered" evidence="1">
    <location>
        <begin position="32"/>
        <end position="64"/>
    </location>
</feature>
<dbReference type="OrthoDB" id="68506at2"/>
<keyword evidence="4" id="KW-1185">Reference proteome</keyword>
<feature type="chain" id="PRO_5008000529" description="DUF2993 domain-containing protein" evidence="2">
    <location>
        <begin position="33"/>
        <end position="291"/>
    </location>
</feature>
<reference evidence="3 4" key="1">
    <citation type="submission" date="2015-01" db="EMBL/GenBank/DDBJ databases">
        <title>Deinococcus puniceus/DY1/ whole genome sequencing.</title>
        <authorList>
            <person name="Kim M.K."/>
            <person name="Srinivasan S."/>
            <person name="Lee J.-J."/>
        </authorList>
    </citation>
    <scope>NUCLEOTIDE SEQUENCE [LARGE SCALE GENOMIC DNA]</scope>
    <source>
        <strain evidence="3 4">DY1</strain>
    </source>
</reference>
<keyword evidence="2" id="KW-0732">Signal</keyword>
<proteinExistence type="predicted"/>
<dbReference type="PATRIC" id="fig|1182568.3.peg.1573"/>
<feature type="compositionally biased region" description="Low complexity" evidence="1">
    <location>
        <begin position="48"/>
        <end position="64"/>
    </location>
</feature>
<evidence type="ECO:0008006" key="5">
    <source>
        <dbReference type="Google" id="ProtNLM"/>
    </source>
</evidence>
<dbReference type="EMBL" id="CP011387">
    <property type="protein sequence ID" value="ANE43650.1"/>
    <property type="molecule type" value="Genomic_DNA"/>
</dbReference>
<dbReference type="AlphaFoldDB" id="A0A172T9G5"/>
<evidence type="ECO:0000313" key="4">
    <source>
        <dbReference type="Proteomes" id="UP000077363"/>
    </source>
</evidence>
<dbReference type="Proteomes" id="UP000077363">
    <property type="component" value="Chromosome"/>
</dbReference>
<evidence type="ECO:0000256" key="2">
    <source>
        <dbReference type="SAM" id="SignalP"/>
    </source>
</evidence>
<organism evidence="3 4">
    <name type="scientific">Deinococcus puniceus</name>
    <dbReference type="NCBI Taxonomy" id="1182568"/>
    <lineage>
        <taxon>Bacteria</taxon>
        <taxon>Thermotogati</taxon>
        <taxon>Deinococcota</taxon>
        <taxon>Deinococci</taxon>
        <taxon>Deinococcales</taxon>
        <taxon>Deinococcaceae</taxon>
        <taxon>Deinococcus</taxon>
    </lineage>
</organism>
<accession>A0A172T9G5</accession>
<protein>
    <recommendedName>
        <fullName evidence="5">DUF2993 domain-containing protein</fullName>
    </recommendedName>
</protein>
<gene>
    <name evidence="3" type="ORF">SU48_07570</name>
</gene>
<dbReference type="KEGG" id="dpu:SU48_07570"/>
<evidence type="ECO:0000313" key="3">
    <source>
        <dbReference type="EMBL" id="ANE43650.1"/>
    </source>
</evidence>